<organism evidence="2 3">
    <name type="scientific">Extremus antarcticus</name>
    <dbReference type="NCBI Taxonomy" id="702011"/>
    <lineage>
        <taxon>Eukaryota</taxon>
        <taxon>Fungi</taxon>
        <taxon>Dikarya</taxon>
        <taxon>Ascomycota</taxon>
        <taxon>Pezizomycotina</taxon>
        <taxon>Dothideomycetes</taxon>
        <taxon>Dothideomycetidae</taxon>
        <taxon>Mycosphaerellales</taxon>
        <taxon>Extremaceae</taxon>
        <taxon>Extremus</taxon>
    </lineage>
</organism>
<gene>
    <name evidence="2" type="ORF">LTR09_011492</name>
</gene>
<comment type="caution">
    <text evidence="2">The sequence shown here is derived from an EMBL/GenBank/DDBJ whole genome shotgun (WGS) entry which is preliminary data.</text>
</comment>
<evidence type="ECO:0000256" key="1">
    <source>
        <dbReference type="SAM" id="MobiDB-lite"/>
    </source>
</evidence>
<accession>A0AAJ0D6E9</accession>
<reference evidence="2" key="1">
    <citation type="submission" date="2023-04" db="EMBL/GenBank/DDBJ databases">
        <title>Black Yeasts Isolated from many extreme environments.</title>
        <authorList>
            <person name="Coleine C."/>
            <person name="Stajich J.E."/>
            <person name="Selbmann L."/>
        </authorList>
    </citation>
    <scope>NUCLEOTIDE SEQUENCE</scope>
    <source>
        <strain evidence="2">CCFEE 5312</strain>
    </source>
</reference>
<dbReference type="EMBL" id="JAWDJX010000069">
    <property type="protein sequence ID" value="KAK3047067.1"/>
    <property type="molecule type" value="Genomic_DNA"/>
</dbReference>
<dbReference type="Proteomes" id="UP001271007">
    <property type="component" value="Unassembled WGS sequence"/>
</dbReference>
<dbReference type="AlphaFoldDB" id="A0AAJ0D6E9"/>
<feature type="compositionally biased region" description="Basic residues" evidence="1">
    <location>
        <begin position="1"/>
        <end position="12"/>
    </location>
</feature>
<proteinExistence type="predicted"/>
<sequence>MAEHRRKLRRSAAPRSPPAPRPPGGSSMSEVRGLQDLLQQPRPLSQALDGVLRTLKTLDDQLDIEHACLVELLHQAEHERSVPIEQCSSAVKTALSLDDLYAGWGASRTSLCACSCHQQQPGLLAPRFDSQLFGQLYVRSTVPSCLRGKYVTAKISSWKYGGHRLSLDFLRIRPDADAMSAMVEADRIDCNHPISISGRASAHDVVDLGDHTL</sequence>
<keyword evidence="3" id="KW-1185">Reference proteome</keyword>
<feature type="region of interest" description="Disordered" evidence="1">
    <location>
        <begin position="1"/>
        <end position="30"/>
    </location>
</feature>
<evidence type="ECO:0000313" key="3">
    <source>
        <dbReference type="Proteomes" id="UP001271007"/>
    </source>
</evidence>
<protein>
    <submittedName>
        <fullName evidence="2">Uncharacterized protein</fullName>
    </submittedName>
</protein>
<evidence type="ECO:0000313" key="2">
    <source>
        <dbReference type="EMBL" id="KAK3047067.1"/>
    </source>
</evidence>
<name>A0AAJ0D6E9_9PEZI</name>